<dbReference type="RefSeq" id="WP_099334663.1">
    <property type="nucleotide sequence ID" value="NZ_CP042812.1"/>
</dbReference>
<gene>
    <name evidence="2" type="ORF">CPG37_08835</name>
</gene>
<feature type="coiled-coil region" evidence="1">
    <location>
        <begin position="50"/>
        <end position="87"/>
    </location>
</feature>
<organism evidence="2 3">
    <name type="scientific">Malaciobacter canalis</name>
    <dbReference type="NCBI Taxonomy" id="1912871"/>
    <lineage>
        <taxon>Bacteria</taxon>
        <taxon>Pseudomonadati</taxon>
        <taxon>Campylobacterota</taxon>
        <taxon>Epsilonproteobacteria</taxon>
        <taxon>Campylobacterales</taxon>
        <taxon>Arcobacteraceae</taxon>
        <taxon>Malaciobacter</taxon>
    </lineage>
</organism>
<dbReference type="EMBL" id="NWVW01000009">
    <property type="protein sequence ID" value="PHO09596.1"/>
    <property type="molecule type" value="Genomic_DNA"/>
</dbReference>
<sequence>MKLVNYTLQNQIEYLSDKKSTKFFKEYLQTILEDTSKPYYQRADYIGLSIDELKHKINVLSKDISELQALKKKLSTALELSKELTAQIFEENGIDRIDGNIISSLTINKPTSKTKNVLTVKNENEVMALGYVKFSVDYEAVEKAMNTKQGQNELKELVELIEVTQTTPAKIKVNLKRDSANESSETDEILITEKQVA</sequence>
<name>A0ABX4LNX5_9BACT</name>
<protein>
    <submittedName>
        <fullName evidence="2">Uncharacterized protein</fullName>
    </submittedName>
</protein>
<comment type="caution">
    <text evidence="2">The sequence shown here is derived from an EMBL/GenBank/DDBJ whole genome shotgun (WGS) entry which is preliminary data.</text>
</comment>
<dbReference type="Proteomes" id="UP000221384">
    <property type="component" value="Unassembled WGS sequence"/>
</dbReference>
<keyword evidence="3" id="KW-1185">Reference proteome</keyword>
<evidence type="ECO:0000313" key="3">
    <source>
        <dbReference type="Proteomes" id="UP000221384"/>
    </source>
</evidence>
<accession>A0ABX4LNX5</accession>
<evidence type="ECO:0000313" key="2">
    <source>
        <dbReference type="EMBL" id="PHO09596.1"/>
    </source>
</evidence>
<keyword evidence="1" id="KW-0175">Coiled coil</keyword>
<evidence type="ECO:0000256" key="1">
    <source>
        <dbReference type="SAM" id="Coils"/>
    </source>
</evidence>
<reference evidence="2 3" key="1">
    <citation type="submission" date="2017-09" db="EMBL/GenBank/DDBJ databases">
        <authorList>
            <person name="Perez-Cataluna A."/>
            <person name="Figueras M.J."/>
            <person name="Salas-Masso N."/>
        </authorList>
    </citation>
    <scope>NUCLEOTIDE SEQUENCE [LARGE SCALE GENOMIC DNA]</scope>
    <source>
        <strain evidence="2 3">F138-33</strain>
    </source>
</reference>
<proteinExistence type="predicted"/>